<proteinExistence type="predicted"/>
<gene>
    <name evidence="2" type="ORF">SB48_HM08orf06040</name>
</gene>
<dbReference type="EMBL" id="CP010525">
    <property type="protein sequence ID" value="AJO24596.1"/>
    <property type="molecule type" value="Genomic_DNA"/>
</dbReference>
<feature type="region of interest" description="Disordered" evidence="1">
    <location>
        <begin position="1"/>
        <end position="25"/>
    </location>
</feature>
<dbReference type="AlphaFoldDB" id="A0AAN0WDM3"/>
<evidence type="ECO:0000313" key="2">
    <source>
        <dbReference type="EMBL" id="AJO24596.1"/>
    </source>
</evidence>
<name>A0AAN0WDM3_HEYCO</name>
<dbReference type="Proteomes" id="UP000032024">
    <property type="component" value="Chromosome"/>
</dbReference>
<accession>A0AAN0WDM3</accession>
<protein>
    <submittedName>
        <fullName evidence="2">Uncharacterized protein</fullName>
    </submittedName>
</protein>
<sequence length="59" mass="6305">MELVLTREMQPPSASWSGGSIRKSGAAGIGCDACRFDGYTDLKRIERDERDAISSKGAG</sequence>
<keyword evidence="3" id="KW-1185">Reference proteome</keyword>
<organism evidence="2 3">
    <name type="scientific">Heyndrickxia coagulans</name>
    <name type="common">Weizmannia coagulans</name>
    <dbReference type="NCBI Taxonomy" id="1398"/>
    <lineage>
        <taxon>Bacteria</taxon>
        <taxon>Bacillati</taxon>
        <taxon>Bacillota</taxon>
        <taxon>Bacilli</taxon>
        <taxon>Bacillales</taxon>
        <taxon>Bacillaceae</taxon>
        <taxon>Heyndrickxia</taxon>
    </lineage>
</organism>
<reference evidence="3" key="1">
    <citation type="submission" date="2015-01" db="EMBL/GenBank/DDBJ databases">
        <title>Comparative genome analysis of Bacillus coagulans HM-08, Clostridium butyricum HM-68, Bacillus subtilis HM-66 and Bacillus paralicheniformis BL-09.</title>
        <authorList>
            <person name="Zhang H."/>
        </authorList>
    </citation>
    <scope>NUCLEOTIDE SEQUENCE [LARGE SCALE GENOMIC DNA]</scope>
    <source>
        <strain evidence="3">HM-08</strain>
    </source>
</reference>
<evidence type="ECO:0000256" key="1">
    <source>
        <dbReference type="SAM" id="MobiDB-lite"/>
    </source>
</evidence>
<evidence type="ECO:0000313" key="3">
    <source>
        <dbReference type="Proteomes" id="UP000032024"/>
    </source>
</evidence>